<organism evidence="10 11">
    <name type="scientific">Canavalia gladiata</name>
    <name type="common">Sword bean</name>
    <name type="synonym">Dolichos gladiatus</name>
    <dbReference type="NCBI Taxonomy" id="3824"/>
    <lineage>
        <taxon>Eukaryota</taxon>
        <taxon>Viridiplantae</taxon>
        <taxon>Streptophyta</taxon>
        <taxon>Embryophyta</taxon>
        <taxon>Tracheophyta</taxon>
        <taxon>Spermatophyta</taxon>
        <taxon>Magnoliopsida</taxon>
        <taxon>eudicotyledons</taxon>
        <taxon>Gunneridae</taxon>
        <taxon>Pentapetalae</taxon>
        <taxon>rosids</taxon>
        <taxon>fabids</taxon>
        <taxon>Fabales</taxon>
        <taxon>Fabaceae</taxon>
        <taxon>Papilionoideae</taxon>
        <taxon>50 kb inversion clade</taxon>
        <taxon>NPAAA clade</taxon>
        <taxon>indigoferoid/millettioid clade</taxon>
        <taxon>Phaseoleae</taxon>
        <taxon>Canavalia</taxon>
    </lineage>
</organism>
<dbReference type="Gene3D" id="3.30.40.10">
    <property type="entry name" value="Zinc/RING finger domain, C3HC4 (zinc finger)"/>
    <property type="match status" value="1"/>
</dbReference>
<dbReference type="Proteomes" id="UP001367508">
    <property type="component" value="Unassembled WGS sequence"/>
</dbReference>
<dbReference type="PANTHER" id="PTHR46309">
    <property type="entry name" value="PHD FINGER PROTEIN 12"/>
    <property type="match status" value="1"/>
</dbReference>
<dbReference type="Pfam" id="PF22970">
    <property type="entry name" value="DUF7028"/>
    <property type="match status" value="1"/>
</dbReference>
<dbReference type="InterPro" id="IPR000182">
    <property type="entry name" value="GNAT_dom"/>
</dbReference>
<dbReference type="InterPro" id="IPR054292">
    <property type="entry name" value="DUF7028"/>
</dbReference>
<proteinExistence type="predicted"/>
<keyword evidence="2" id="KW-0479">Metal-binding</keyword>
<dbReference type="InterPro" id="IPR019787">
    <property type="entry name" value="Znf_PHD-finger"/>
</dbReference>
<dbReference type="InterPro" id="IPR032308">
    <property type="entry name" value="TDBD"/>
</dbReference>
<evidence type="ECO:0000259" key="8">
    <source>
        <dbReference type="PROSITE" id="PS50016"/>
    </source>
</evidence>
<dbReference type="PANTHER" id="PTHR46309:SF1">
    <property type="entry name" value="PHD FINGER PROTEIN 12"/>
    <property type="match status" value="1"/>
</dbReference>
<dbReference type="AlphaFoldDB" id="A0AAN9QIM8"/>
<dbReference type="GO" id="GO:0003714">
    <property type="term" value="F:transcription corepressor activity"/>
    <property type="evidence" value="ECO:0007669"/>
    <property type="project" value="InterPro"/>
</dbReference>
<feature type="domain" description="PHD-type" evidence="8">
    <location>
        <begin position="435"/>
        <end position="480"/>
    </location>
</feature>
<dbReference type="SMART" id="SM00249">
    <property type="entry name" value="PHD"/>
    <property type="match status" value="1"/>
</dbReference>
<evidence type="ECO:0000313" key="10">
    <source>
        <dbReference type="EMBL" id="KAK7336767.1"/>
    </source>
</evidence>
<dbReference type="Pfam" id="PF23209">
    <property type="entry name" value="IDM1_C"/>
    <property type="match status" value="1"/>
</dbReference>
<dbReference type="InterPro" id="IPR011011">
    <property type="entry name" value="Znf_FYVE_PHD"/>
</dbReference>
<dbReference type="PROSITE" id="PS01359">
    <property type="entry name" value="ZF_PHD_1"/>
    <property type="match status" value="1"/>
</dbReference>
<dbReference type="InterPro" id="IPR042163">
    <property type="entry name" value="PHF12"/>
</dbReference>
<sequence>MREGLRSQRRLGKEVVERRKMDINDLFDLSGESRRKAMNSAIDKGKNVMEARGDREGSVRRGNSSANIVSGVEEAYMKSKGNFEINWAQANREINEHNRRLEQQAPPVHAPQQCIMTLEYIEKFLNRSKGLGTLSTIHGVVMTNNIPNDVNPRTSLRKEIMKDLIALPPPLELDNTPNMVEAEGSGTKIKTRYSVCEQIAKQLSDAGWVVFFRPCNDAEKYDDAVYLSPDGKACWSIILAYYKLKHHFEAGDGEGMVHGPGFQFTPVPQEDLKLITGEIYKEGNVKALVSVEGGVAGGNENENVGRRTSRLRVRRQKKTQEKKHYDPYQEKKTVLSWMIDMGTIKENGKVHCEGKAVLYGEITRGGIRCACCNEIVTISEFEAHSKNQVSDPLKNIHVEGGASLLQCMEEAWNKQDESYRKTYHFINVEGEDPNDDICSICKDAGNLICCDTCPSSFHPSCLNIQGVPDGKWHCIYCRCKYCGLNGAEQMQSFTDHKSCLEAIEPNAAHSEQPNLCGNRCKEVRFSNVIVILLSQSYARFEMLAGVKHEIKDGFSWSFLRRSSDVGTHASQIESREVECNSELAVAMLRGDEIITVVTIRIHRNQVAEIPFIGTRPLYRRQGMCRRLLNAIEPALSFLNVELVVIPSVTQLRKTWTRGFGFEPLDSTGQAMIKTLNLLVFPHTDTLQKKLPKCGFSGQNLISAKVSNLQLGQSEQKEANNRDKAGTSGSDFYGERMDIDQSLHTNISAKSNALSYCVCKTLLLVWLFTLHAYAGGASCSSVEVIVLSIQDM</sequence>
<dbReference type="InterPro" id="IPR019786">
    <property type="entry name" value="Zinc_finger_PHD-type_CS"/>
</dbReference>
<keyword evidence="4" id="KW-0862">Zinc</keyword>
<dbReference type="GO" id="GO:0008270">
    <property type="term" value="F:zinc ion binding"/>
    <property type="evidence" value="ECO:0007669"/>
    <property type="project" value="UniProtKB-KW"/>
</dbReference>
<keyword evidence="3 6" id="KW-0863">Zinc-finger</keyword>
<evidence type="ECO:0000259" key="9">
    <source>
        <dbReference type="PROSITE" id="PS51186"/>
    </source>
</evidence>
<dbReference type="InterPro" id="IPR001965">
    <property type="entry name" value="Znf_PHD"/>
</dbReference>
<evidence type="ECO:0000256" key="7">
    <source>
        <dbReference type="SAM" id="MobiDB-lite"/>
    </source>
</evidence>
<dbReference type="GO" id="GO:0006357">
    <property type="term" value="P:regulation of transcription by RNA polymerase II"/>
    <property type="evidence" value="ECO:0007669"/>
    <property type="project" value="TreeGrafter"/>
</dbReference>
<evidence type="ECO:0000256" key="2">
    <source>
        <dbReference type="ARBA" id="ARBA00022723"/>
    </source>
</evidence>
<gene>
    <name evidence="10" type="ORF">VNO77_17314</name>
</gene>
<feature type="region of interest" description="Disordered" evidence="7">
    <location>
        <begin position="713"/>
        <end position="732"/>
    </location>
</feature>
<accession>A0AAN9QIM8</accession>
<dbReference type="InterPro" id="IPR016181">
    <property type="entry name" value="Acyl_CoA_acyltransferase"/>
</dbReference>
<feature type="domain" description="N-acetyltransferase" evidence="9">
    <location>
        <begin position="529"/>
        <end position="676"/>
    </location>
</feature>
<evidence type="ECO:0000313" key="11">
    <source>
        <dbReference type="Proteomes" id="UP001367508"/>
    </source>
</evidence>
<name>A0AAN9QIM8_CANGL</name>
<reference evidence="10 11" key="1">
    <citation type="submission" date="2024-01" db="EMBL/GenBank/DDBJ databases">
        <title>The genomes of 5 underutilized Papilionoideae crops provide insights into root nodulation and disease resistanc.</title>
        <authorList>
            <person name="Jiang F."/>
        </authorList>
    </citation>
    <scope>NUCLEOTIDE SEQUENCE [LARGE SCALE GENOMIC DNA]</scope>
    <source>
        <strain evidence="10">LVBAO_FW01</strain>
        <tissue evidence="10">Leaves</tissue>
    </source>
</reference>
<dbReference type="Gene3D" id="3.40.630.30">
    <property type="match status" value="1"/>
</dbReference>
<comment type="subcellular location">
    <subcellularLocation>
        <location evidence="1">Nucleus</location>
    </subcellularLocation>
</comment>
<evidence type="ECO:0000256" key="1">
    <source>
        <dbReference type="ARBA" id="ARBA00004123"/>
    </source>
</evidence>
<keyword evidence="11" id="KW-1185">Reference proteome</keyword>
<keyword evidence="5" id="KW-0539">Nucleus</keyword>
<dbReference type="InterPro" id="IPR056511">
    <property type="entry name" value="IDM1_C"/>
</dbReference>
<dbReference type="EMBL" id="JAYMYQ010000004">
    <property type="protein sequence ID" value="KAK7336767.1"/>
    <property type="molecule type" value="Genomic_DNA"/>
</dbReference>
<dbReference type="CDD" id="cd15567">
    <property type="entry name" value="PHD4_NSD"/>
    <property type="match status" value="1"/>
</dbReference>
<dbReference type="PROSITE" id="PS51186">
    <property type="entry name" value="GNAT"/>
    <property type="match status" value="1"/>
</dbReference>
<dbReference type="SUPFAM" id="SSF57903">
    <property type="entry name" value="FYVE/PHD zinc finger"/>
    <property type="match status" value="1"/>
</dbReference>
<dbReference type="GO" id="GO:0005634">
    <property type="term" value="C:nucleus"/>
    <property type="evidence" value="ECO:0007669"/>
    <property type="project" value="UniProtKB-SubCell"/>
</dbReference>
<feature type="compositionally biased region" description="Basic and acidic residues" evidence="7">
    <location>
        <begin position="714"/>
        <end position="724"/>
    </location>
</feature>
<evidence type="ECO:0000256" key="5">
    <source>
        <dbReference type="ARBA" id="ARBA00023242"/>
    </source>
</evidence>
<dbReference type="GO" id="GO:0016747">
    <property type="term" value="F:acyltransferase activity, transferring groups other than amino-acyl groups"/>
    <property type="evidence" value="ECO:0007669"/>
    <property type="project" value="InterPro"/>
</dbReference>
<comment type="caution">
    <text evidence="10">The sequence shown here is derived from an EMBL/GenBank/DDBJ whole genome shotgun (WGS) entry which is preliminary data.</text>
</comment>
<dbReference type="SUPFAM" id="SSF55729">
    <property type="entry name" value="Acyl-CoA N-acyltransferases (Nat)"/>
    <property type="match status" value="1"/>
</dbReference>
<dbReference type="Pfam" id="PF00628">
    <property type="entry name" value="PHD"/>
    <property type="match status" value="1"/>
</dbReference>
<dbReference type="Pfam" id="PF16135">
    <property type="entry name" value="TDBD"/>
    <property type="match status" value="1"/>
</dbReference>
<dbReference type="PROSITE" id="PS50016">
    <property type="entry name" value="ZF_PHD_2"/>
    <property type="match status" value="1"/>
</dbReference>
<dbReference type="InterPro" id="IPR013083">
    <property type="entry name" value="Znf_RING/FYVE/PHD"/>
</dbReference>
<evidence type="ECO:0000256" key="3">
    <source>
        <dbReference type="ARBA" id="ARBA00022771"/>
    </source>
</evidence>
<dbReference type="CDD" id="cd04301">
    <property type="entry name" value="NAT_SF"/>
    <property type="match status" value="1"/>
</dbReference>
<protein>
    <submittedName>
        <fullName evidence="10">Uncharacterized protein</fullName>
    </submittedName>
</protein>
<evidence type="ECO:0000256" key="4">
    <source>
        <dbReference type="ARBA" id="ARBA00022833"/>
    </source>
</evidence>
<evidence type="ECO:0000256" key="6">
    <source>
        <dbReference type="PROSITE-ProRule" id="PRU00146"/>
    </source>
</evidence>